<sequence>MSLQLSQQSKRLELQHILTLQQLNTLDIHRGNNTRTLFLQLLAHLSKLEHAETANTVTASKHLLKSNLLWPMSWIIPRLESRSIATLEMIHDSQGEYETIAAKLLAVHHFYTSLFTPRPQDQFSEEAASMLLSSI</sequence>
<name>A0A1K0G7F1_9BASI</name>
<organism evidence="1 2">
    <name type="scientific">Ustilago bromivora</name>
    <dbReference type="NCBI Taxonomy" id="307758"/>
    <lineage>
        <taxon>Eukaryota</taxon>
        <taxon>Fungi</taxon>
        <taxon>Dikarya</taxon>
        <taxon>Basidiomycota</taxon>
        <taxon>Ustilaginomycotina</taxon>
        <taxon>Ustilaginomycetes</taxon>
        <taxon>Ustilaginales</taxon>
        <taxon>Ustilaginaceae</taxon>
        <taxon>Ustilago</taxon>
    </lineage>
</organism>
<dbReference type="EMBL" id="LT558127">
    <property type="protein sequence ID" value="SAM83597.1"/>
    <property type="molecule type" value="Genomic_DNA"/>
</dbReference>
<dbReference type="AlphaFoldDB" id="A0A1K0G7F1"/>
<evidence type="ECO:0000313" key="1">
    <source>
        <dbReference type="EMBL" id="SAM83597.1"/>
    </source>
</evidence>
<protein>
    <submittedName>
        <fullName evidence="1">Uncharacterized protein</fullName>
    </submittedName>
</protein>
<accession>A0A1K0G7F1</accession>
<evidence type="ECO:0000313" key="2">
    <source>
        <dbReference type="Proteomes" id="UP000179920"/>
    </source>
</evidence>
<dbReference type="Proteomes" id="UP000179920">
    <property type="component" value="Chromosome XI"/>
</dbReference>
<reference evidence="2" key="1">
    <citation type="submission" date="2016-04" db="EMBL/GenBank/DDBJ databases">
        <authorList>
            <person name="Guldener U."/>
            <person name="Guldener U."/>
        </authorList>
    </citation>
    <scope>NUCLEOTIDE SEQUENCE [LARGE SCALE GENOMIC DNA]</scope>
    <source>
        <strain evidence="2">UB2112</strain>
    </source>
</reference>
<proteinExistence type="predicted"/>
<gene>
    <name evidence="1" type="ORF">UBRO_20196</name>
</gene>